<sequence>MQKILATGATGLVGSRFVEMFQDKYNVINLDLTTGVDITQAETFKPFFDDHQDAKVLIHLAAFTDPNKAFAESGDKTGICYRVNVEGTANIASICQQRGIHLLHVSTDFVFDGKQETPYLEESPLSPIEWYGQTKAMAETVVEKSGASYTIARLAYPYRAHFDAKPDLIQKIRAGLSSDKLYPQFSDSLITPTLIDDIARSFDKIIQLKPSGIFHTVGSDSISPYELAKKVAVSYGFDPALVKEGSLTEYLKSASRPFARNIAMFNTKATKILGLSFATLDQGLAEIKKQQGL</sequence>
<name>A0A2M8GIH3_9BACT</name>
<comment type="pathway">
    <text evidence="2">Carbohydrate biosynthesis; dTDP-L-rhamnose biosynthesis.</text>
</comment>
<comment type="caution">
    <text evidence="4">The sequence shown here is derived from an EMBL/GenBank/DDBJ whole genome shotgun (WGS) entry which is preliminary data.</text>
</comment>
<feature type="domain" description="RmlD-like substrate binding" evidence="3">
    <location>
        <begin position="3"/>
        <end position="287"/>
    </location>
</feature>
<dbReference type="GO" id="GO:0008831">
    <property type="term" value="F:dTDP-4-dehydrorhamnose reductase activity"/>
    <property type="evidence" value="ECO:0007669"/>
    <property type="project" value="UniProtKB-EC"/>
</dbReference>
<accession>A0A2M8GIH3</accession>
<organism evidence="4 5">
    <name type="scientific">Candidatus Shapirobacteria bacterium CG_4_8_14_3_um_filter_35_11</name>
    <dbReference type="NCBI Taxonomy" id="1974874"/>
    <lineage>
        <taxon>Bacteria</taxon>
        <taxon>Candidatus Shapironibacteriota</taxon>
    </lineage>
</organism>
<evidence type="ECO:0000259" key="3">
    <source>
        <dbReference type="Pfam" id="PF04321"/>
    </source>
</evidence>
<comment type="similarity">
    <text evidence="1 2">Belongs to the dTDP-4-dehydrorhamnose reductase family.</text>
</comment>
<dbReference type="CDD" id="cd05254">
    <property type="entry name" value="dTDP_HR_like_SDR_e"/>
    <property type="match status" value="1"/>
</dbReference>
<comment type="function">
    <text evidence="2">Catalyzes the reduction of dTDP-6-deoxy-L-lyxo-4-hexulose to yield dTDP-L-rhamnose.</text>
</comment>
<evidence type="ECO:0000313" key="4">
    <source>
        <dbReference type="EMBL" id="PJC79580.1"/>
    </source>
</evidence>
<dbReference type="AlphaFoldDB" id="A0A2M8GIH3"/>
<dbReference type="EC" id="1.1.1.133" evidence="2"/>
<dbReference type="Gene3D" id="3.40.50.720">
    <property type="entry name" value="NAD(P)-binding Rossmann-like Domain"/>
    <property type="match status" value="1"/>
</dbReference>
<dbReference type="SUPFAM" id="SSF51735">
    <property type="entry name" value="NAD(P)-binding Rossmann-fold domains"/>
    <property type="match status" value="1"/>
</dbReference>
<keyword evidence="2" id="KW-0521">NADP</keyword>
<dbReference type="Proteomes" id="UP000228960">
    <property type="component" value="Unassembled WGS sequence"/>
</dbReference>
<reference evidence="5" key="1">
    <citation type="submission" date="2017-09" db="EMBL/GenBank/DDBJ databases">
        <title>Depth-based differentiation of microbial function through sediment-hosted aquifers and enrichment of novel symbionts in the deep terrestrial subsurface.</title>
        <authorList>
            <person name="Probst A.J."/>
            <person name="Ladd B."/>
            <person name="Jarett J.K."/>
            <person name="Geller-Mcgrath D.E."/>
            <person name="Sieber C.M.K."/>
            <person name="Emerson J.B."/>
            <person name="Anantharaman K."/>
            <person name="Thomas B.C."/>
            <person name="Malmstrom R."/>
            <person name="Stieglmeier M."/>
            <person name="Klingl A."/>
            <person name="Woyke T."/>
            <person name="Ryan C.M."/>
            <person name="Banfield J.F."/>
        </authorList>
    </citation>
    <scope>NUCLEOTIDE SEQUENCE [LARGE SCALE GENOMIC DNA]</scope>
</reference>
<keyword evidence="2" id="KW-0560">Oxidoreductase</keyword>
<dbReference type="PANTHER" id="PTHR10491">
    <property type="entry name" value="DTDP-4-DEHYDRORHAMNOSE REDUCTASE"/>
    <property type="match status" value="1"/>
</dbReference>
<dbReference type="PANTHER" id="PTHR10491:SF4">
    <property type="entry name" value="METHIONINE ADENOSYLTRANSFERASE 2 SUBUNIT BETA"/>
    <property type="match status" value="1"/>
</dbReference>
<dbReference type="InterPro" id="IPR029903">
    <property type="entry name" value="RmlD-like-bd"/>
</dbReference>
<dbReference type="GO" id="GO:0019305">
    <property type="term" value="P:dTDP-rhamnose biosynthetic process"/>
    <property type="evidence" value="ECO:0007669"/>
    <property type="project" value="UniProtKB-UniPathway"/>
</dbReference>
<dbReference type="Pfam" id="PF04321">
    <property type="entry name" value="RmlD_sub_bind"/>
    <property type="match status" value="1"/>
</dbReference>
<dbReference type="InterPro" id="IPR036291">
    <property type="entry name" value="NAD(P)-bd_dom_sf"/>
</dbReference>
<gene>
    <name evidence="4" type="ORF">CO009_04420</name>
</gene>
<proteinExistence type="inferred from homology"/>
<evidence type="ECO:0000313" key="5">
    <source>
        <dbReference type="Proteomes" id="UP000228960"/>
    </source>
</evidence>
<evidence type="ECO:0000256" key="1">
    <source>
        <dbReference type="ARBA" id="ARBA00010944"/>
    </source>
</evidence>
<protein>
    <recommendedName>
        <fullName evidence="2">dTDP-4-dehydrorhamnose reductase</fullName>
        <ecNumber evidence="2">1.1.1.133</ecNumber>
    </recommendedName>
</protein>
<dbReference type="EMBL" id="PFQM01000143">
    <property type="protein sequence ID" value="PJC79580.1"/>
    <property type="molecule type" value="Genomic_DNA"/>
</dbReference>
<dbReference type="InterPro" id="IPR005913">
    <property type="entry name" value="dTDP_dehydrorham_reduct"/>
</dbReference>
<dbReference type="UniPathway" id="UPA00124"/>
<evidence type="ECO:0000256" key="2">
    <source>
        <dbReference type="RuleBase" id="RU364082"/>
    </source>
</evidence>